<evidence type="ECO:0000313" key="3">
    <source>
        <dbReference type="Proteomes" id="UP000030746"/>
    </source>
</evidence>
<keyword evidence="3" id="KW-1185">Reference proteome</keyword>
<protein>
    <recommendedName>
        <fullName evidence="1">VWFA domain-containing protein</fullName>
    </recommendedName>
</protein>
<reference evidence="2 3" key="1">
    <citation type="journal article" date="2013" name="Nature">
        <title>Insights into bilaterian evolution from three spiralian genomes.</title>
        <authorList>
            <person name="Simakov O."/>
            <person name="Marletaz F."/>
            <person name="Cho S.J."/>
            <person name="Edsinger-Gonzales E."/>
            <person name="Havlak P."/>
            <person name="Hellsten U."/>
            <person name="Kuo D.H."/>
            <person name="Larsson T."/>
            <person name="Lv J."/>
            <person name="Arendt D."/>
            <person name="Savage R."/>
            <person name="Osoegawa K."/>
            <person name="de Jong P."/>
            <person name="Grimwood J."/>
            <person name="Chapman J.A."/>
            <person name="Shapiro H."/>
            <person name="Aerts A."/>
            <person name="Otillar R.P."/>
            <person name="Terry A.Y."/>
            <person name="Boore J.L."/>
            <person name="Grigoriev I.V."/>
            <person name="Lindberg D.R."/>
            <person name="Seaver E.C."/>
            <person name="Weisblat D.A."/>
            <person name="Putnam N.H."/>
            <person name="Rokhsar D.S."/>
        </authorList>
    </citation>
    <scope>NUCLEOTIDE SEQUENCE [LARGE SCALE GENOMIC DNA]</scope>
</reference>
<dbReference type="OMA" id="WSISMED"/>
<dbReference type="InterPro" id="IPR050525">
    <property type="entry name" value="ECM_Assembly_Org"/>
</dbReference>
<proteinExistence type="predicted"/>
<evidence type="ECO:0000313" key="2">
    <source>
        <dbReference type="EMBL" id="ESO86925.1"/>
    </source>
</evidence>
<dbReference type="InterPro" id="IPR002035">
    <property type="entry name" value="VWF_A"/>
</dbReference>
<dbReference type="RefSeq" id="XP_009062298.1">
    <property type="nucleotide sequence ID" value="XM_009064050.1"/>
</dbReference>
<dbReference type="Proteomes" id="UP000030746">
    <property type="component" value="Unassembled WGS sequence"/>
</dbReference>
<dbReference type="SUPFAM" id="SSF53300">
    <property type="entry name" value="vWA-like"/>
    <property type="match status" value="1"/>
</dbReference>
<name>V3ZWF9_LOTGI</name>
<dbReference type="InterPro" id="IPR036465">
    <property type="entry name" value="vWFA_dom_sf"/>
</dbReference>
<dbReference type="EMBL" id="KB202954">
    <property type="protein sequence ID" value="ESO86925.1"/>
    <property type="molecule type" value="Genomic_DNA"/>
</dbReference>
<dbReference type="OrthoDB" id="6081966at2759"/>
<dbReference type="CTD" id="20251479"/>
<feature type="domain" description="VWFA" evidence="1">
    <location>
        <begin position="2"/>
        <end position="111"/>
    </location>
</feature>
<organism evidence="2 3">
    <name type="scientific">Lottia gigantea</name>
    <name type="common">Giant owl limpet</name>
    <dbReference type="NCBI Taxonomy" id="225164"/>
    <lineage>
        <taxon>Eukaryota</taxon>
        <taxon>Metazoa</taxon>
        <taxon>Spiralia</taxon>
        <taxon>Lophotrochozoa</taxon>
        <taxon>Mollusca</taxon>
        <taxon>Gastropoda</taxon>
        <taxon>Patellogastropoda</taxon>
        <taxon>Lottioidea</taxon>
        <taxon>Lottiidae</taxon>
        <taxon>Lottia</taxon>
    </lineage>
</organism>
<dbReference type="KEGG" id="lgi:LOTGIDRAFT_58961"/>
<dbReference type="AlphaFoldDB" id="V3ZWF9"/>
<feature type="non-terminal residue" evidence="2">
    <location>
        <position position="111"/>
    </location>
</feature>
<dbReference type="Pfam" id="PF00092">
    <property type="entry name" value="VWA"/>
    <property type="match status" value="1"/>
</dbReference>
<feature type="non-terminal residue" evidence="2">
    <location>
        <position position="1"/>
    </location>
</feature>
<dbReference type="PANTHER" id="PTHR24020:SF20">
    <property type="entry name" value="PH DOMAIN-CONTAINING PROTEIN"/>
    <property type="match status" value="1"/>
</dbReference>
<evidence type="ECO:0000259" key="1">
    <source>
        <dbReference type="PROSITE" id="PS50234"/>
    </source>
</evidence>
<dbReference type="Gene3D" id="3.40.50.410">
    <property type="entry name" value="von Willebrand factor, type A domain"/>
    <property type="match status" value="1"/>
</dbReference>
<gene>
    <name evidence="2" type="ORF">LOTGIDRAFT_58961</name>
</gene>
<dbReference type="PROSITE" id="PS50234">
    <property type="entry name" value="VWFA"/>
    <property type="match status" value="1"/>
</dbReference>
<accession>V3ZWF9</accession>
<dbReference type="PRINTS" id="PR00453">
    <property type="entry name" value="VWFADOMAIN"/>
</dbReference>
<sequence length="111" mass="11535">ADVVLVVDGSLSIGITNFQTLKSEIVNFVKQIPVTPAGVNVGLVLFSTTVDQTTGLINLSGDENQLVAAINALPFPGGGTLTHLGINEGLNMVLTSKRPNIPKKLVIITDG</sequence>
<dbReference type="PANTHER" id="PTHR24020">
    <property type="entry name" value="COLLAGEN ALPHA"/>
    <property type="match status" value="1"/>
</dbReference>
<dbReference type="HOGENOM" id="CLU_172956_0_0_1"/>
<dbReference type="GeneID" id="20251479"/>